<evidence type="ECO:0000313" key="3">
    <source>
        <dbReference type="EMBL" id="SEM60956.1"/>
    </source>
</evidence>
<organism evidence="3 4">
    <name type="scientific">Phocoenobacter skyensis</name>
    <dbReference type="NCBI Taxonomy" id="97481"/>
    <lineage>
        <taxon>Bacteria</taxon>
        <taxon>Pseudomonadati</taxon>
        <taxon>Pseudomonadota</taxon>
        <taxon>Gammaproteobacteria</taxon>
        <taxon>Pasteurellales</taxon>
        <taxon>Pasteurellaceae</taxon>
        <taxon>Phocoenobacter</taxon>
    </lineage>
</organism>
<dbReference type="OrthoDB" id="8441067at2"/>
<gene>
    <name evidence="3" type="ORF">SAMN05444853_1291</name>
</gene>
<dbReference type="SUPFAM" id="SSF56059">
    <property type="entry name" value="Glutathione synthetase ATP-binding domain-like"/>
    <property type="match status" value="1"/>
</dbReference>
<sequence>MSKPHIGFLGPQPYMKQAIDEMNKHLVVHELNPTTWKDEEMEAIAQKCRDKNITAVAGFAQKDAFHHILINERLGNPVPSRLAFLYCMNKYLMRTLEANPFWFDYVDPLTETDEEIIAKITEWPFMLKNTSLSLGRGIFKIKNEDDLRAVLKSYREDKELQELIAYQNKEYMKGIPESELPPVIPPFIAEHMVDMNVAIEYCYEGYITAEGEIVHYALTEEVYFSNHQALGYVTPPISIDSDMANKIEAWVDDYMGRFAELGYKGQFFNLEFWIMPDGTIALTEINPRAAHSYHYNYLYSFGDSLYEDNLKLAATGKKVSDETPWTKWRQGGDFLYTLIVLITSNEMGKVSDILDYNYVAQLEQEGVLIRHTRQKDDVLTAEDMTAAGVMLQQMWITGKTKQDVIAREHEIRAKIFKNKAKVAGCDYPPYWSL</sequence>
<evidence type="ECO:0000259" key="2">
    <source>
        <dbReference type="PROSITE" id="PS50975"/>
    </source>
</evidence>
<feature type="domain" description="ATP-grasp" evidence="2">
    <location>
        <begin position="90"/>
        <end position="314"/>
    </location>
</feature>
<reference evidence="4" key="1">
    <citation type="submission" date="2016-10" db="EMBL/GenBank/DDBJ databases">
        <authorList>
            <person name="Varghese N."/>
            <person name="Submissions S."/>
        </authorList>
    </citation>
    <scope>NUCLEOTIDE SEQUENCE [LARGE SCALE GENOMIC DNA]</scope>
    <source>
        <strain evidence="4">DSM 24204</strain>
    </source>
</reference>
<protein>
    <submittedName>
        <fullName evidence="3">ATP-grasp domain-containing protein</fullName>
    </submittedName>
</protein>
<dbReference type="EMBL" id="FOBN01000029">
    <property type="protein sequence ID" value="SEM60956.1"/>
    <property type="molecule type" value="Genomic_DNA"/>
</dbReference>
<name>A0A1H7ZRQ7_9PAST</name>
<dbReference type="Proteomes" id="UP000198883">
    <property type="component" value="Unassembled WGS sequence"/>
</dbReference>
<proteinExistence type="predicted"/>
<dbReference type="GeneID" id="83545082"/>
<evidence type="ECO:0000313" key="4">
    <source>
        <dbReference type="Proteomes" id="UP000198883"/>
    </source>
</evidence>
<keyword evidence="1" id="KW-0067">ATP-binding</keyword>
<dbReference type="GO" id="GO:0005524">
    <property type="term" value="F:ATP binding"/>
    <property type="evidence" value="ECO:0007669"/>
    <property type="project" value="UniProtKB-UniRule"/>
</dbReference>
<evidence type="ECO:0000256" key="1">
    <source>
        <dbReference type="PROSITE-ProRule" id="PRU00409"/>
    </source>
</evidence>
<accession>A0A1H7ZRQ7</accession>
<dbReference type="PROSITE" id="PS50975">
    <property type="entry name" value="ATP_GRASP"/>
    <property type="match status" value="1"/>
</dbReference>
<dbReference type="STRING" id="97481.SAMN05444853_1291"/>
<dbReference type="AlphaFoldDB" id="A0A1H7ZRQ7"/>
<dbReference type="Gene3D" id="3.30.470.20">
    <property type="entry name" value="ATP-grasp fold, B domain"/>
    <property type="match status" value="1"/>
</dbReference>
<dbReference type="RefSeq" id="WP_090923165.1">
    <property type="nucleotide sequence ID" value="NZ_CP016180.1"/>
</dbReference>
<dbReference type="InterPro" id="IPR011761">
    <property type="entry name" value="ATP-grasp"/>
</dbReference>
<keyword evidence="1" id="KW-0547">Nucleotide-binding</keyword>
<dbReference type="GO" id="GO:0046872">
    <property type="term" value="F:metal ion binding"/>
    <property type="evidence" value="ECO:0007669"/>
    <property type="project" value="InterPro"/>
</dbReference>